<sequence>MAPRYLKCGQNHRTQNCPKIERLKTLHCINCITDGHMATSRQCPKFPRQKPKKGENPTTKTPINHRPVTPDVSYPPCRAAMPVKSVES</sequence>
<name>A0A8X6SXE9_TRICX</name>
<reference evidence="2" key="1">
    <citation type="submission" date="2020-08" db="EMBL/GenBank/DDBJ databases">
        <title>Multicomponent nature underlies the extraordinary mechanical properties of spider dragline silk.</title>
        <authorList>
            <person name="Kono N."/>
            <person name="Nakamura H."/>
            <person name="Mori M."/>
            <person name="Yoshida Y."/>
            <person name="Ohtoshi R."/>
            <person name="Malay A.D."/>
            <person name="Moran D.A.P."/>
            <person name="Tomita M."/>
            <person name="Numata K."/>
            <person name="Arakawa K."/>
        </authorList>
    </citation>
    <scope>NUCLEOTIDE SEQUENCE</scope>
</reference>
<accession>A0A8X6SXE9</accession>
<evidence type="ECO:0000256" key="1">
    <source>
        <dbReference type="SAM" id="MobiDB-lite"/>
    </source>
</evidence>
<evidence type="ECO:0000313" key="2">
    <source>
        <dbReference type="EMBL" id="GFY21902.1"/>
    </source>
</evidence>
<organism evidence="2 3">
    <name type="scientific">Trichonephila clavipes</name>
    <name type="common">Golden silk orbweaver</name>
    <name type="synonym">Nephila clavipes</name>
    <dbReference type="NCBI Taxonomy" id="2585209"/>
    <lineage>
        <taxon>Eukaryota</taxon>
        <taxon>Metazoa</taxon>
        <taxon>Ecdysozoa</taxon>
        <taxon>Arthropoda</taxon>
        <taxon>Chelicerata</taxon>
        <taxon>Arachnida</taxon>
        <taxon>Araneae</taxon>
        <taxon>Araneomorphae</taxon>
        <taxon>Entelegynae</taxon>
        <taxon>Araneoidea</taxon>
        <taxon>Nephilidae</taxon>
        <taxon>Trichonephila</taxon>
    </lineage>
</organism>
<protein>
    <submittedName>
        <fullName evidence="2">Uncharacterized protein</fullName>
    </submittedName>
</protein>
<gene>
    <name evidence="2" type="ORF">TNCV_3295461</name>
</gene>
<proteinExistence type="predicted"/>
<comment type="caution">
    <text evidence="2">The sequence shown here is derived from an EMBL/GenBank/DDBJ whole genome shotgun (WGS) entry which is preliminary data.</text>
</comment>
<keyword evidence="3" id="KW-1185">Reference proteome</keyword>
<dbReference type="EMBL" id="BMAU01021359">
    <property type="protein sequence ID" value="GFY21902.1"/>
    <property type="molecule type" value="Genomic_DNA"/>
</dbReference>
<dbReference type="Proteomes" id="UP000887159">
    <property type="component" value="Unassembled WGS sequence"/>
</dbReference>
<feature type="region of interest" description="Disordered" evidence="1">
    <location>
        <begin position="38"/>
        <end position="88"/>
    </location>
</feature>
<evidence type="ECO:0000313" key="3">
    <source>
        <dbReference type="Proteomes" id="UP000887159"/>
    </source>
</evidence>
<dbReference type="AlphaFoldDB" id="A0A8X6SXE9"/>